<dbReference type="InterPro" id="IPR012617">
    <property type="entry name" value="AATF_C"/>
</dbReference>
<feature type="domain" description="Apoptosis-antagonizing transcription factor C-terminal" evidence="1">
    <location>
        <begin position="44"/>
        <end position="129"/>
    </location>
</feature>
<proteinExistence type="predicted"/>
<dbReference type="PANTHER" id="PTHR15565:SF0">
    <property type="entry name" value="PROTEIN AATF"/>
    <property type="match status" value="1"/>
</dbReference>
<reference evidence="3" key="1">
    <citation type="submission" date="2017-02" db="UniProtKB">
        <authorList>
            <consortium name="WormBaseParasite"/>
        </authorList>
    </citation>
    <scope>IDENTIFICATION</scope>
</reference>
<dbReference type="PANTHER" id="PTHR15565">
    <property type="entry name" value="AATF PROTEIN APOPTOSIS ANTAGONIZING TRANSCRIPTION FACTOR"/>
    <property type="match status" value="1"/>
</dbReference>
<dbReference type="Pfam" id="PF08164">
    <property type="entry name" value="TRAUB"/>
    <property type="match status" value="1"/>
</dbReference>
<dbReference type="InterPro" id="IPR039223">
    <property type="entry name" value="AATF/Bfr2"/>
</dbReference>
<evidence type="ECO:0000313" key="2">
    <source>
        <dbReference type="Proteomes" id="UP000046393"/>
    </source>
</evidence>
<dbReference type="STRING" id="451379.A0A0N5AT97"/>
<evidence type="ECO:0000313" key="3">
    <source>
        <dbReference type="WBParaSite" id="SMUV_0000804301-mRNA-1"/>
    </source>
</evidence>
<dbReference type="WBParaSite" id="SMUV_0000804301-mRNA-1">
    <property type="protein sequence ID" value="SMUV_0000804301-mRNA-1"/>
    <property type="gene ID" value="SMUV_0000804301"/>
</dbReference>
<keyword evidence="2" id="KW-1185">Reference proteome</keyword>
<dbReference type="GO" id="GO:0006357">
    <property type="term" value="P:regulation of transcription by RNA polymerase II"/>
    <property type="evidence" value="ECO:0007669"/>
    <property type="project" value="TreeGrafter"/>
</dbReference>
<dbReference type="GO" id="GO:0005730">
    <property type="term" value="C:nucleolus"/>
    <property type="evidence" value="ECO:0007669"/>
    <property type="project" value="TreeGrafter"/>
</dbReference>
<evidence type="ECO:0000259" key="1">
    <source>
        <dbReference type="Pfam" id="PF08164"/>
    </source>
</evidence>
<dbReference type="AlphaFoldDB" id="A0A0N5AT97"/>
<name>A0A0N5AT97_9BILA</name>
<organism evidence="2 3">
    <name type="scientific">Syphacia muris</name>
    <dbReference type="NCBI Taxonomy" id="451379"/>
    <lineage>
        <taxon>Eukaryota</taxon>
        <taxon>Metazoa</taxon>
        <taxon>Ecdysozoa</taxon>
        <taxon>Nematoda</taxon>
        <taxon>Chromadorea</taxon>
        <taxon>Rhabditida</taxon>
        <taxon>Spirurina</taxon>
        <taxon>Oxyuridomorpha</taxon>
        <taxon>Oxyuroidea</taxon>
        <taxon>Oxyuridae</taxon>
        <taxon>Syphacia</taxon>
    </lineage>
</organism>
<sequence>MLNVMSYKHRLIRRTQIKRSDGERIGGNSETVCDSEIFDDDDFYQQILRDLIEKKTTNTSDPIEMSRQWIQIQQLRQKRSKKKVVDTKASKGRKIRYVVIPKLVNYFPSTPETVKWSHEMRNQLFQSLFTSSVF</sequence>
<protein>
    <submittedName>
        <fullName evidence="3">TRAUB domain-containing protein</fullName>
    </submittedName>
</protein>
<accession>A0A0N5AT97</accession>
<dbReference type="Proteomes" id="UP000046393">
    <property type="component" value="Unplaced"/>
</dbReference>